<dbReference type="EMBL" id="JARQWQ010000022">
    <property type="protein sequence ID" value="KAK2564494.1"/>
    <property type="molecule type" value="Genomic_DNA"/>
</dbReference>
<evidence type="ECO:0000313" key="3">
    <source>
        <dbReference type="Proteomes" id="UP001249851"/>
    </source>
</evidence>
<dbReference type="Proteomes" id="UP001249851">
    <property type="component" value="Unassembled WGS sequence"/>
</dbReference>
<feature type="region of interest" description="Disordered" evidence="1">
    <location>
        <begin position="54"/>
        <end position="126"/>
    </location>
</feature>
<keyword evidence="3" id="KW-1185">Reference proteome</keyword>
<comment type="caution">
    <text evidence="2">The sequence shown here is derived from an EMBL/GenBank/DDBJ whole genome shotgun (WGS) entry which is preliminary data.</text>
</comment>
<organism evidence="2 3">
    <name type="scientific">Acropora cervicornis</name>
    <name type="common">Staghorn coral</name>
    <dbReference type="NCBI Taxonomy" id="6130"/>
    <lineage>
        <taxon>Eukaryota</taxon>
        <taxon>Metazoa</taxon>
        <taxon>Cnidaria</taxon>
        <taxon>Anthozoa</taxon>
        <taxon>Hexacorallia</taxon>
        <taxon>Scleractinia</taxon>
        <taxon>Astrocoeniina</taxon>
        <taxon>Acroporidae</taxon>
        <taxon>Acropora</taxon>
    </lineage>
</organism>
<sequence length="126" mass="13985">MLLFLRQRLWILEYTLQQPSLLNHKSTAEEILCKTDRSTITRSTVHFKKVPFRSADEAQQWSPTKWPAGPVSESTLSAGENGRPGMGPSEKTTTEAGAGELIQEATPASLQSLQAGKEGIRRSERF</sequence>
<accession>A0AAD9QNB7</accession>
<dbReference type="AlphaFoldDB" id="A0AAD9QNB7"/>
<reference evidence="2" key="1">
    <citation type="journal article" date="2023" name="G3 (Bethesda)">
        <title>Whole genome assembly and annotation of the endangered Caribbean coral Acropora cervicornis.</title>
        <authorList>
            <person name="Selwyn J.D."/>
            <person name="Vollmer S.V."/>
        </authorList>
    </citation>
    <scope>NUCLEOTIDE SEQUENCE</scope>
    <source>
        <strain evidence="2">K2</strain>
    </source>
</reference>
<protein>
    <submittedName>
        <fullName evidence="2">Uncharacterized protein</fullName>
    </submittedName>
</protein>
<reference evidence="2" key="2">
    <citation type="journal article" date="2023" name="Science">
        <title>Genomic signatures of disease resistance in endangered staghorn corals.</title>
        <authorList>
            <person name="Vollmer S.V."/>
            <person name="Selwyn J.D."/>
            <person name="Despard B.A."/>
            <person name="Roesel C.L."/>
        </authorList>
    </citation>
    <scope>NUCLEOTIDE SEQUENCE</scope>
    <source>
        <strain evidence="2">K2</strain>
    </source>
</reference>
<evidence type="ECO:0000313" key="2">
    <source>
        <dbReference type="EMBL" id="KAK2564494.1"/>
    </source>
</evidence>
<name>A0AAD9QNB7_ACRCE</name>
<proteinExistence type="predicted"/>
<evidence type="ECO:0000256" key="1">
    <source>
        <dbReference type="SAM" id="MobiDB-lite"/>
    </source>
</evidence>
<gene>
    <name evidence="2" type="ORF">P5673_011936</name>
</gene>